<protein>
    <submittedName>
        <fullName evidence="3">RanBD1 domain-containing protein</fullName>
    </submittedName>
</protein>
<dbReference type="Pfam" id="PF00638">
    <property type="entry name" value="Ran_BP1"/>
    <property type="match status" value="1"/>
</dbReference>
<dbReference type="Gene3D" id="2.30.29.30">
    <property type="entry name" value="Pleckstrin-homology domain (PH domain)/Phosphotyrosine-binding domain (PTB)"/>
    <property type="match status" value="1"/>
</dbReference>
<evidence type="ECO:0000313" key="3">
    <source>
        <dbReference type="EMBL" id="WZN63920.1"/>
    </source>
</evidence>
<dbReference type="PROSITE" id="PS50196">
    <property type="entry name" value="RANBD1"/>
    <property type="match status" value="1"/>
</dbReference>
<feature type="domain" description="RanBD1" evidence="2">
    <location>
        <begin position="90"/>
        <end position="237"/>
    </location>
</feature>
<keyword evidence="4" id="KW-1185">Reference proteome</keyword>
<evidence type="ECO:0000256" key="1">
    <source>
        <dbReference type="SAM" id="MobiDB-lite"/>
    </source>
</evidence>
<sequence length="237" mass="25423">MEAHGGVEKRKQLKSHMIKLNEDFLSWIKNQPQGALLSSGARDYLSHAGKLESEFGDAISGADASPASAKPNGAPQFNFGHSFAGGAAKKPVEQTKPAVEKPAPSPKAEDDGDELFQAKSKVFTLKTKKGSTEWFDMGVGSLSVVKPDSGKAFVCFRNSIGKILLRAGIYENVKVTVVKKAATLVLFPAKQEAPPMPDGMSAAKKDEDDEGKPVTFSFKFGKVETVTKFKEVCESNA</sequence>
<dbReference type="Proteomes" id="UP001472866">
    <property type="component" value="Chromosome 08"/>
</dbReference>
<proteinExistence type="predicted"/>
<dbReference type="InterPro" id="IPR011993">
    <property type="entry name" value="PH-like_dom_sf"/>
</dbReference>
<feature type="region of interest" description="Disordered" evidence="1">
    <location>
        <begin position="90"/>
        <end position="113"/>
    </location>
</feature>
<accession>A0AAX4PE82</accession>
<dbReference type="EMBL" id="CP151508">
    <property type="protein sequence ID" value="WZN63920.1"/>
    <property type="molecule type" value="Genomic_DNA"/>
</dbReference>
<dbReference type="AlphaFoldDB" id="A0AAX4PE82"/>
<evidence type="ECO:0000313" key="4">
    <source>
        <dbReference type="Proteomes" id="UP001472866"/>
    </source>
</evidence>
<evidence type="ECO:0000259" key="2">
    <source>
        <dbReference type="PROSITE" id="PS50196"/>
    </source>
</evidence>
<gene>
    <name evidence="3" type="ORF">HKI87_08g54730</name>
</gene>
<dbReference type="SUPFAM" id="SSF50729">
    <property type="entry name" value="PH domain-like"/>
    <property type="match status" value="1"/>
</dbReference>
<dbReference type="SMART" id="SM00160">
    <property type="entry name" value="RanBD"/>
    <property type="match status" value="1"/>
</dbReference>
<dbReference type="InterPro" id="IPR000156">
    <property type="entry name" value="Ran_bind_dom"/>
</dbReference>
<name>A0AAX4PE82_9CHLO</name>
<reference evidence="3 4" key="1">
    <citation type="submission" date="2024-03" db="EMBL/GenBank/DDBJ databases">
        <title>Complete genome sequence of the green alga Chloropicon roscoffensis RCC1871.</title>
        <authorList>
            <person name="Lemieux C."/>
            <person name="Pombert J.-F."/>
            <person name="Otis C."/>
            <person name="Turmel M."/>
        </authorList>
    </citation>
    <scope>NUCLEOTIDE SEQUENCE [LARGE SCALE GENOMIC DNA]</scope>
    <source>
        <strain evidence="3 4">RCC1871</strain>
    </source>
</reference>
<organism evidence="3 4">
    <name type="scientific">Chloropicon roscoffensis</name>
    <dbReference type="NCBI Taxonomy" id="1461544"/>
    <lineage>
        <taxon>Eukaryota</taxon>
        <taxon>Viridiplantae</taxon>
        <taxon>Chlorophyta</taxon>
        <taxon>Chloropicophyceae</taxon>
        <taxon>Chloropicales</taxon>
        <taxon>Chloropicaceae</taxon>
        <taxon>Chloropicon</taxon>
    </lineage>
</organism>